<protein>
    <submittedName>
        <fullName evidence="3">AAA_9 domain-containing protein</fullName>
    </submittedName>
</protein>
<dbReference type="FunFam" id="3.40.50.300:FF:000122">
    <property type="entry name" value="Cytoplasmic dynein 1 heavy chain"/>
    <property type="match status" value="1"/>
</dbReference>
<dbReference type="Proteomes" id="UP000005240">
    <property type="component" value="Unassembled WGS sequence"/>
</dbReference>
<dbReference type="Gene3D" id="1.10.8.1220">
    <property type="match status" value="1"/>
</dbReference>
<dbReference type="InterPro" id="IPR035706">
    <property type="entry name" value="AAA_9"/>
</dbReference>
<dbReference type="PANTHER" id="PTHR45703">
    <property type="entry name" value="DYNEIN HEAVY CHAIN"/>
    <property type="match status" value="1"/>
</dbReference>
<dbReference type="EMBL" id="ADAS02000010">
    <property type="protein sequence ID" value="OAV97839.1"/>
    <property type="molecule type" value="Genomic_DNA"/>
</dbReference>
<dbReference type="Pfam" id="PF12781">
    <property type="entry name" value="AAA_9"/>
    <property type="match status" value="1"/>
</dbReference>
<evidence type="ECO:0000313" key="4">
    <source>
        <dbReference type="Proteomes" id="UP000005240"/>
    </source>
</evidence>
<organism evidence="2">
    <name type="scientific">Puccinia triticina (isolate 1-1 / race 1 (BBBD))</name>
    <name type="common">Brown leaf rust fungus</name>
    <dbReference type="NCBI Taxonomy" id="630390"/>
    <lineage>
        <taxon>Eukaryota</taxon>
        <taxon>Fungi</taxon>
        <taxon>Dikarya</taxon>
        <taxon>Basidiomycota</taxon>
        <taxon>Pucciniomycotina</taxon>
        <taxon>Pucciniomycetes</taxon>
        <taxon>Pucciniales</taxon>
        <taxon>Pucciniaceae</taxon>
        <taxon>Puccinia</taxon>
    </lineage>
</organism>
<reference evidence="2" key="1">
    <citation type="submission" date="2009-11" db="EMBL/GenBank/DDBJ databases">
        <authorList>
            <consortium name="The Broad Institute Genome Sequencing Platform"/>
            <person name="Ward D."/>
            <person name="Feldgarden M."/>
            <person name="Earl A."/>
            <person name="Young S.K."/>
            <person name="Zeng Q."/>
            <person name="Koehrsen M."/>
            <person name="Alvarado L."/>
            <person name="Berlin A."/>
            <person name="Bochicchio J."/>
            <person name="Borenstein D."/>
            <person name="Chapman S.B."/>
            <person name="Chen Z."/>
            <person name="Engels R."/>
            <person name="Freedman E."/>
            <person name="Gellesch M."/>
            <person name="Goldberg J."/>
            <person name="Griggs A."/>
            <person name="Gujja S."/>
            <person name="Heilman E."/>
            <person name="Heiman D."/>
            <person name="Hepburn T."/>
            <person name="Howarth C."/>
            <person name="Jen D."/>
            <person name="Larson L."/>
            <person name="Lewis B."/>
            <person name="Mehta T."/>
            <person name="Park D."/>
            <person name="Pearson M."/>
            <person name="Roberts A."/>
            <person name="Saif S."/>
            <person name="Shea T."/>
            <person name="Shenoy N."/>
            <person name="Sisk P."/>
            <person name="Stolte C."/>
            <person name="Sykes S."/>
            <person name="Thomson T."/>
            <person name="Walk T."/>
            <person name="White J."/>
            <person name="Yandava C."/>
            <person name="Izard J."/>
            <person name="Baranova O.V."/>
            <person name="Blanton J.M."/>
            <person name="Tanner A.C."/>
            <person name="Dewhirst F.E."/>
            <person name="Haas B."/>
            <person name="Nusbaum C."/>
            <person name="Birren B."/>
        </authorList>
    </citation>
    <scope>NUCLEOTIDE SEQUENCE [LARGE SCALE GENOMIC DNA]</scope>
    <source>
        <strain evidence="2">1-1 BBBD Race 1</strain>
    </source>
</reference>
<dbReference type="GO" id="GO:0045505">
    <property type="term" value="F:dynein intermediate chain binding"/>
    <property type="evidence" value="ECO:0007669"/>
    <property type="project" value="InterPro"/>
</dbReference>
<proteinExistence type="predicted"/>
<evidence type="ECO:0000259" key="1">
    <source>
        <dbReference type="Pfam" id="PF12781"/>
    </source>
</evidence>
<dbReference type="OrthoDB" id="3239677at2759"/>
<reference evidence="3" key="4">
    <citation type="submission" date="2025-05" db="UniProtKB">
        <authorList>
            <consortium name="EnsemblFungi"/>
        </authorList>
    </citation>
    <scope>IDENTIFICATION</scope>
    <source>
        <strain evidence="3">isolate 1-1 / race 1 (BBBD)</strain>
    </source>
</reference>
<accession>A0A180GZP2</accession>
<dbReference type="InterPro" id="IPR026983">
    <property type="entry name" value="DHC"/>
</dbReference>
<dbReference type="FunFam" id="1.10.8.1220:FF:000007">
    <property type="entry name" value="Cytoplasmic dynein heavy chain 2"/>
    <property type="match status" value="1"/>
</dbReference>
<dbReference type="InterPro" id="IPR027417">
    <property type="entry name" value="P-loop_NTPase"/>
</dbReference>
<evidence type="ECO:0000313" key="3">
    <source>
        <dbReference type="EnsemblFungi" id="PTTG_07293-t43_1-p1"/>
    </source>
</evidence>
<name>A0A180GZP2_PUCT1</name>
<dbReference type="AlphaFoldDB" id="A0A180GZP2"/>
<reference evidence="2" key="2">
    <citation type="submission" date="2016-05" db="EMBL/GenBank/DDBJ databases">
        <title>Comparative analysis highlights variable genome content of wheat rusts and divergence of the mating loci.</title>
        <authorList>
            <person name="Cuomo C.A."/>
            <person name="Bakkeren G."/>
            <person name="Szabo L."/>
            <person name="Khalil H."/>
            <person name="Joly D."/>
            <person name="Goldberg J."/>
            <person name="Young S."/>
            <person name="Zeng Q."/>
            <person name="Fellers J."/>
        </authorList>
    </citation>
    <scope>NUCLEOTIDE SEQUENCE [LARGE SCALE GENOMIC DNA]</scope>
    <source>
        <strain evidence="2">1-1 BBBD Race 1</strain>
    </source>
</reference>
<sequence length="331" mass="37710">MIIDPSGQATNFLINKYCNRKMTVTSFLDEAFVKSLESALRLGTPLLIQDVEHLHPILNAFLNKELRRADGRVLIRLGNQEIDFSPSFTMFLSTRDPSVEFSPDICSRVTFVNFTMTRSSLQSQFLNQALSESTGNILDNDKVIVTLETLEREAADVAKKVEETDIVMQGFDQVTAEYLPLAQASSSIFFVLEQLNVLNHFYQFSLRYFLDIFEFVLLHNPNLLQAQDPKERLAVLLKDIFVVTFKRTSRALLHRDHLLLAMLLAQLKAQGLGNEVDDEEYSFLLKGSSDRTGRHPPTSFPFLLADQQVHLQAFQRLACFKDVIDHMSTQT</sequence>
<keyword evidence="4" id="KW-1185">Reference proteome</keyword>
<dbReference type="VEuPathDB" id="FungiDB:PTTG_07293"/>
<gene>
    <name evidence="2" type="ORF">PTTG_07293</name>
</gene>
<dbReference type="GO" id="GO:0007018">
    <property type="term" value="P:microtubule-based movement"/>
    <property type="evidence" value="ECO:0007669"/>
    <property type="project" value="InterPro"/>
</dbReference>
<reference evidence="3 4" key="3">
    <citation type="journal article" date="2017" name="G3 (Bethesda)">
        <title>Comparative analysis highlights variable genome content of wheat rusts and divergence of the mating loci.</title>
        <authorList>
            <person name="Cuomo C.A."/>
            <person name="Bakkeren G."/>
            <person name="Khalil H.B."/>
            <person name="Panwar V."/>
            <person name="Joly D."/>
            <person name="Linning R."/>
            <person name="Sakthikumar S."/>
            <person name="Song X."/>
            <person name="Adiconis X."/>
            <person name="Fan L."/>
            <person name="Goldberg J.M."/>
            <person name="Levin J.Z."/>
            <person name="Young S."/>
            <person name="Zeng Q."/>
            <person name="Anikster Y."/>
            <person name="Bruce M."/>
            <person name="Wang M."/>
            <person name="Yin C."/>
            <person name="McCallum B."/>
            <person name="Szabo L.J."/>
            <person name="Hulbert S."/>
            <person name="Chen X."/>
            <person name="Fellers J.P."/>
        </authorList>
    </citation>
    <scope>NUCLEOTIDE SEQUENCE</scope>
    <source>
        <strain evidence="3">isolate 1-1 / race 1 (BBBD)</strain>
        <strain evidence="4">Isolate 1-1 / race 1 (BBBD)</strain>
    </source>
</reference>
<dbReference type="GO" id="GO:0051959">
    <property type="term" value="F:dynein light intermediate chain binding"/>
    <property type="evidence" value="ECO:0007669"/>
    <property type="project" value="InterPro"/>
</dbReference>
<dbReference type="Gene3D" id="6.10.140.1060">
    <property type="match status" value="1"/>
</dbReference>
<dbReference type="Gene3D" id="3.40.50.300">
    <property type="entry name" value="P-loop containing nucleotide triphosphate hydrolases"/>
    <property type="match status" value="1"/>
</dbReference>
<dbReference type="EnsemblFungi" id="PTTG_07293-t43_1">
    <property type="protein sequence ID" value="PTTG_07293-t43_1-p1"/>
    <property type="gene ID" value="PTTG_07293"/>
</dbReference>
<feature type="domain" description="Dynein heavy chain ATP-binding dynein motor region" evidence="1">
    <location>
        <begin position="1"/>
        <end position="131"/>
    </location>
</feature>
<evidence type="ECO:0000313" key="2">
    <source>
        <dbReference type="EMBL" id="OAV97839.1"/>
    </source>
</evidence>
<dbReference type="GO" id="GO:0030286">
    <property type="term" value="C:dynein complex"/>
    <property type="evidence" value="ECO:0007669"/>
    <property type="project" value="InterPro"/>
</dbReference>
<dbReference type="PANTHER" id="PTHR45703:SF36">
    <property type="entry name" value="DYNEIN HEAVY CHAIN, CYTOPLASMIC"/>
    <property type="match status" value="1"/>
</dbReference>